<name>A0A1U7NB35_9CYAN</name>
<dbReference type="PANTHER" id="PTHR43777">
    <property type="entry name" value="MOLYBDENUM COFACTOR CYTIDYLYLTRANSFERASE"/>
    <property type="match status" value="1"/>
</dbReference>
<reference evidence="2 3" key="1">
    <citation type="submission" date="2016-10" db="EMBL/GenBank/DDBJ databases">
        <title>Comparative genomics uncovers the prolific and rare metabolic potential of the cyanobacterial genus Moorea.</title>
        <authorList>
            <person name="Leao T."/>
            <person name="Castelao G."/>
            <person name="Korobeynikov A."/>
            <person name="Monroe E.A."/>
            <person name="Podell S."/>
            <person name="Glukhov E."/>
            <person name="Allen E."/>
            <person name="Gerwick W.H."/>
            <person name="Gerwick L."/>
        </authorList>
    </citation>
    <scope>NUCLEOTIDE SEQUENCE [LARGE SCALE GENOMIC DNA]</scope>
    <source>
        <strain evidence="2 3">PNG5-198</strain>
    </source>
</reference>
<sequence>MKITHSQLKPTESNIAIIILAAGASTRMGKPKQLLPYQGCSLLRHTIEKAMASVCKPVVVVLGANAQQIYSEVNQPSVTVVENPDWNLGMGSSIRSGILSLATCSETIDAAVITVCDQPFISPEIINHLVAAYHATGKPIVACQYADTLGVPVLFKHRFFSELATLDETVGAKKIINKYYNEVFSISFPLGVIDIDTPRDYQKLEKNQEGQELRSFI</sequence>
<dbReference type="GO" id="GO:0016779">
    <property type="term" value="F:nucleotidyltransferase activity"/>
    <property type="evidence" value="ECO:0007669"/>
    <property type="project" value="UniProtKB-ARBA"/>
</dbReference>
<dbReference type="InterPro" id="IPR025877">
    <property type="entry name" value="MobA-like_NTP_Trfase"/>
</dbReference>
<comment type="caution">
    <text evidence="2">The sequence shown here is derived from an EMBL/GenBank/DDBJ whole genome shotgun (WGS) entry which is preliminary data.</text>
</comment>
<dbReference type="AlphaFoldDB" id="A0A1U7NB35"/>
<protein>
    <submittedName>
        <fullName evidence="2">4-diphosphocytidyl-2C-methyl-D-erythritol synthase</fullName>
    </submittedName>
</protein>
<evidence type="ECO:0000259" key="1">
    <source>
        <dbReference type="Pfam" id="PF12804"/>
    </source>
</evidence>
<keyword evidence="3" id="KW-1185">Reference proteome</keyword>
<dbReference type="Proteomes" id="UP000186657">
    <property type="component" value="Unassembled WGS sequence"/>
</dbReference>
<organism evidence="2 3">
    <name type="scientific">Moorena bouillonii PNG</name>
    <dbReference type="NCBI Taxonomy" id="568701"/>
    <lineage>
        <taxon>Bacteria</taxon>
        <taxon>Bacillati</taxon>
        <taxon>Cyanobacteriota</taxon>
        <taxon>Cyanophyceae</taxon>
        <taxon>Coleofasciculales</taxon>
        <taxon>Coleofasciculaceae</taxon>
        <taxon>Moorena</taxon>
    </lineage>
</organism>
<dbReference type="EMBL" id="MKZS01000001">
    <property type="protein sequence ID" value="OLT63158.1"/>
    <property type="molecule type" value="Genomic_DNA"/>
</dbReference>
<dbReference type="Pfam" id="PF12804">
    <property type="entry name" value="NTP_transf_3"/>
    <property type="match status" value="1"/>
</dbReference>
<dbReference type="PANTHER" id="PTHR43777:SF1">
    <property type="entry name" value="MOLYBDENUM COFACTOR CYTIDYLYLTRANSFERASE"/>
    <property type="match status" value="1"/>
</dbReference>
<dbReference type="Gene3D" id="3.90.550.10">
    <property type="entry name" value="Spore Coat Polysaccharide Biosynthesis Protein SpsA, Chain A"/>
    <property type="match status" value="1"/>
</dbReference>
<dbReference type="RefSeq" id="WP_075905863.1">
    <property type="nucleotide sequence ID" value="NZ_MKZS01000001.1"/>
</dbReference>
<proteinExistence type="predicted"/>
<feature type="domain" description="MobA-like NTP transferase" evidence="1">
    <location>
        <begin position="18"/>
        <end position="179"/>
    </location>
</feature>
<evidence type="ECO:0000313" key="3">
    <source>
        <dbReference type="Proteomes" id="UP000186657"/>
    </source>
</evidence>
<gene>
    <name evidence="2" type="ORF">BJP37_07370</name>
</gene>
<evidence type="ECO:0000313" key="2">
    <source>
        <dbReference type="EMBL" id="OLT63158.1"/>
    </source>
</evidence>
<accession>A0A1U7NB35</accession>
<dbReference type="CDD" id="cd04182">
    <property type="entry name" value="GT_2_like_f"/>
    <property type="match status" value="1"/>
</dbReference>
<dbReference type="SUPFAM" id="SSF53448">
    <property type="entry name" value="Nucleotide-diphospho-sugar transferases"/>
    <property type="match status" value="1"/>
</dbReference>
<dbReference type="InterPro" id="IPR029044">
    <property type="entry name" value="Nucleotide-diphossugar_trans"/>
</dbReference>